<dbReference type="SUPFAM" id="SSF82171">
    <property type="entry name" value="DPP6 N-terminal domain-like"/>
    <property type="match status" value="1"/>
</dbReference>
<dbReference type="Pfam" id="PF00326">
    <property type="entry name" value="Peptidase_S9"/>
    <property type="match status" value="1"/>
</dbReference>
<evidence type="ECO:0000259" key="3">
    <source>
        <dbReference type="Pfam" id="PF00930"/>
    </source>
</evidence>
<proteinExistence type="predicted"/>
<dbReference type="STRING" id="332999.SAMN04488511_102189"/>
<dbReference type="SUPFAM" id="SSF53474">
    <property type="entry name" value="alpha/beta-Hydrolases"/>
    <property type="match status" value="1"/>
</dbReference>
<dbReference type="RefSeq" id="WP_090980344.1">
    <property type="nucleotide sequence ID" value="NZ_FOJM01000002.1"/>
</dbReference>
<feature type="domain" description="Dipeptidylpeptidase IV N-terminal" evidence="3">
    <location>
        <begin position="168"/>
        <end position="475"/>
    </location>
</feature>
<dbReference type="InterPro" id="IPR002469">
    <property type="entry name" value="Peptidase_S9B_N"/>
</dbReference>
<dbReference type="Proteomes" id="UP000198836">
    <property type="component" value="Unassembled WGS sequence"/>
</dbReference>
<keyword evidence="1" id="KW-0732">Signal</keyword>
<dbReference type="Pfam" id="PF00930">
    <property type="entry name" value="DPPIV_N"/>
    <property type="match status" value="1"/>
</dbReference>
<dbReference type="InterPro" id="IPR001375">
    <property type="entry name" value="Peptidase_S9_cat"/>
</dbReference>
<dbReference type="Gene3D" id="2.140.10.30">
    <property type="entry name" value="Dipeptidylpeptidase IV, N-terminal domain"/>
    <property type="match status" value="1"/>
</dbReference>
<accession>A0A1I0SN70</accession>
<dbReference type="GO" id="GO:0008236">
    <property type="term" value="F:serine-type peptidase activity"/>
    <property type="evidence" value="ECO:0007669"/>
    <property type="project" value="InterPro"/>
</dbReference>
<name>A0A1I0SN70_9SPHI</name>
<dbReference type="GO" id="GO:0006508">
    <property type="term" value="P:proteolysis"/>
    <property type="evidence" value="ECO:0007669"/>
    <property type="project" value="InterPro"/>
</dbReference>
<evidence type="ECO:0000313" key="4">
    <source>
        <dbReference type="EMBL" id="SFA40873.1"/>
    </source>
</evidence>
<dbReference type="EMBL" id="FOJM01000002">
    <property type="protein sequence ID" value="SFA40873.1"/>
    <property type="molecule type" value="Genomic_DNA"/>
</dbReference>
<protein>
    <submittedName>
        <fullName evidence="4">Dipeptidyl peptidase IV (DPP IV) N-terminal region</fullName>
    </submittedName>
</protein>
<dbReference type="OrthoDB" id="9812921at2"/>
<gene>
    <name evidence="4" type="ORF">SAMN04488511_102189</name>
</gene>
<evidence type="ECO:0000259" key="2">
    <source>
        <dbReference type="Pfam" id="PF00326"/>
    </source>
</evidence>
<dbReference type="Gene3D" id="3.40.50.1820">
    <property type="entry name" value="alpha/beta hydrolase"/>
    <property type="match status" value="1"/>
</dbReference>
<feature type="chain" id="PRO_5011503677" evidence="1">
    <location>
        <begin position="25"/>
        <end position="782"/>
    </location>
</feature>
<dbReference type="PANTHER" id="PTHR11731:SF193">
    <property type="entry name" value="DIPEPTIDYL PEPTIDASE 9"/>
    <property type="match status" value="1"/>
</dbReference>
<dbReference type="PANTHER" id="PTHR11731">
    <property type="entry name" value="PROTEASE FAMILY S9B,C DIPEPTIDYL-PEPTIDASE IV-RELATED"/>
    <property type="match status" value="1"/>
</dbReference>
<dbReference type="InterPro" id="IPR029058">
    <property type="entry name" value="AB_hydrolase_fold"/>
</dbReference>
<feature type="signal peptide" evidence="1">
    <location>
        <begin position="1"/>
        <end position="24"/>
    </location>
</feature>
<keyword evidence="5" id="KW-1185">Reference proteome</keyword>
<evidence type="ECO:0000256" key="1">
    <source>
        <dbReference type="SAM" id="SignalP"/>
    </source>
</evidence>
<sequence length="782" mass="87241">MISLSAGKIGLASILALVFSTALAQQQSATINKGKKVLTGSQRDSVRSVISAAMIQPSWIFNSDLILYNASNAAGLKTYYIADPTHSKSIRLFDGNELVELTSAYLSQSVHPTKVDFSIQSVSPTDPAILLCNVQGVALQYDLKKGIFGEVDPGKSASKPFPVKAVPRKDIWTFYTKDGAYGVYANNHNLFLKKSGALGKDSVVQLTYDGDANYSFARKTVSNHNRGQRGPWLGEWLGDTHIGFALRSDQRKVRDLTLINSLAMYAPVRVDYKYELPGDENVTQYELWLLNADNAKMQKINIDRFPDQEVKMNQNQQSGGIYFTRESRTVDTIQLCRVDPYTFKTTVLITEVGKPILNDQLQTYMVINEGKEVIWWSERTGKGAYYLYDHTGKLKNAITKGDFVAGNIVDVNTKARYMILEGFGYKSANNPYHKKFYKVNLDGSGFVELTPGQGDHSIMPSLDKKFIIDSYSAVDSLPKCEIRDMNGKVRTVIPMLDHRTLTDYGLNMPILRKVKAADHITDLYGIIYTPADFDPRQKYPVICNVYPGPQVDGIPQGFNITPSNNAKLADLGFIVLQFGYRGSSPLRGRDFYTFGHGNLRDYALADCKYVVEQLAESYPYMDLDRVGIYGHSGGGFMTAAAMLTYPDFFKVGVSSSGNHDNNIYGKFWTETYQGVEQTKPVTVDSLGNLHASFSSSAPTTIELAKNLKGRILLVTGDMDNNVHPANTIRLANALIRNNKRFDLMILPGIAHEVSGDYYRNLISNYFVDHLKNWKGFDVNMVK</sequence>
<dbReference type="AlphaFoldDB" id="A0A1I0SN70"/>
<organism evidence="4 5">
    <name type="scientific">Pedobacter suwonensis</name>
    <dbReference type="NCBI Taxonomy" id="332999"/>
    <lineage>
        <taxon>Bacteria</taxon>
        <taxon>Pseudomonadati</taxon>
        <taxon>Bacteroidota</taxon>
        <taxon>Sphingobacteriia</taxon>
        <taxon>Sphingobacteriales</taxon>
        <taxon>Sphingobacteriaceae</taxon>
        <taxon>Pedobacter</taxon>
    </lineage>
</organism>
<reference evidence="5" key="1">
    <citation type="submission" date="2016-10" db="EMBL/GenBank/DDBJ databases">
        <authorList>
            <person name="Varghese N."/>
            <person name="Submissions S."/>
        </authorList>
    </citation>
    <scope>NUCLEOTIDE SEQUENCE [LARGE SCALE GENOMIC DNA]</scope>
    <source>
        <strain evidence="5">DSM 18130</strain>
    </source>
</reference>
<dbReference type="InterPro" id="IPR050278">
    <property type="entry name" value="Serine_Prot_S9B/DPPIV"/>
</dbReference>
<feature type="domain" description="Peptidase S9 prolyl oligopeptidase catalytic" evidence="2">
    <location>
        <begin position="566"/>
        <end position="763"/>
    </location>
</feature>
<dbReference type="GO" id="GO:0008239">
    <property type="term" value="F:dipeptidyl-peptidase activity"/>
    <property type="evidence" value="ECO:0007669"/>
    <property type="project" value="TreeGrafter"/>
</dbReference>
<evidence type="ECO:0000313" key="5">
    <source>
        <dbReference type="Proteomes" id="UP000198836"/>
    </source>
</evidence>